<dbReference type="InterPro" id="IPR005482">
    <property type="entry name" value="Biotin_COase_C"/>
</dbReference>
<evidence type="ECO:0000256" key="5">
    <source>
        <dbReference type="PROSITE-ProRule" id="PRU00409"/>
    </source>
</evidence>
<keyword evidence="1" id="KW-0436">Ligase</keyword>
<keyword evidence="2 5" id="KW-0547">Nucleotide-binding</keyword>
<keyword evidence="3 5" id="KW-0067">ATP-binding</keyword>
<dbReference type="Pfam" id="PF02785">
    <property type="entry name" value="Biotin_carb_C"/>
    <property type="match status" value="1"/>
</dbReference>
<dbReference type="InterPro" id="IPR013815">
    <property type="entry name" value="ATP_grasp_subdomain_1"/>
</dbReference>
<evidence type="ECO:0000313" key="8">
    <source>
        <dbReference type="EMBL" id="THU96902.1"/>
    </source>
</evidence>
<keyword evidence="4" id="KW-0092">Biotin</keyword>
<proteinExistence type="predicted"/>
<evidence type="ECO:0000256" key="2">
    <source>
        <dbReference type="ARBA" id="ARBA00022741"/>
    </source>
</evidence>
<name>A0A4S8M3Z5_DENBC</name>
<dbReference type="Gene3D" id="3.30.470.20">
    <property type="entry name" value="ATP-grasp fold, B domain"/>
    <property type="match status" value="2"/>
</dbReference>
<dbReference type="Pfam" id="PF02786">
    <property type="entry name" value="CPSase_L_D2"/>
    <property type="match status" value="1"/>
</dbReference>
<dbReference type="OrthoDB" id="196847at2759"/>
<dbReference type="InterPro" id="IPR011761">
    <property type="entry name" value="ATP-grasp"/>
</dbReference>
<gene>
    <name evidence="8" type="ORF">K435DRAFT_965771</name>
</gene>
<dbReference type="SMART" id="SM00878">
    <property type="entry name" value="Biotin_carb_C"/>
    <property type="match status" value="1"/>
</dbReference>
<dbReference type="PANTHER" id="PTHR18866">
    <property type="entry name" value="CARBOXYLASE:PYRUVATE/ACETYL-COA/PROPIONYL-COA CARBOXYLASE"/>
    <property type="match status" value="1"/>
</dbReference>
<feature type="domain" description="Biotin carboxylation" evidence="7">
    <location>
        <begin position="1"/>
        <end position="233"/>
    </location>
</feature>
<dbReference type="GO" id="GO:0046872">
    <property type="term" value="F:metal ion binding"/>
    <property type="evidence" value="ECO:0007669"/>
    <property type="project" value="InterPro"/>
</dbReference>
<dbReference type="GO" id="GO:0005524">
    <property type="term" value="F:ATP binding"/>
    <property type="evidence" value="ECO:0007669"/>
    <property type="project" value="UniProtKB-UniRule"/>
</dbReference>
<dbReference type="SUPFAM" id="SSF56059">
    <property type="entry name" value="Glutathione synthetase ATP-binding domain-like"/>
    <property type="match status" value="1"/>
</dbReference>
<evidence type="ECO:0000256" key="4">
    <source>
        <dbReference type="ARBA" id="ARBA00023267"/>
    </source>
</evidence>
<dbReference type="InterPro" id="IPR005479">
    <property type="entry name" value="CPAse_ATP-bd"/>
</dbReference>
<dbReference type="GO" id="GO:0005739">
    <property type="term" value="C:mitochondrion"/>
    <property type="evidence" value="ECO:0007669"/>
    <property type="project" value="TreeGrafter"/>
</dbReference>
<organism evidence="8 9">
    <name type="scientific">Dendrothele bispora (strain CBS 962.96)</name>
    <dbReference type="NCBI Taxonomy" id="1314807"/>
    <lineage>
        <taxon>Eukaryota</taxon>
        <taxon>Fungi</taxon>
        <taxon>Dikarya</taxon>
        <taxon>Basidiomycota</taxon>
        <taxon>Agaricomycotina</taxon>
        <taxon>Agaricomycetes</taxon>
        <taxon>Agaricomycetidae</taxon>
        <taxon>Agaricales</taxon>
        <taxon>Agaricales incertae sedis</taxon>
        <taxon>Dendrothele</taxon>
    </lineage>
</organism>
<dbReference type="SUPFAM" id="SSF51246">
    <property type="entry name" value="Rudiment single hybrid motif"/>
    <property type="match status" value="1"/>
</dbReference>
<keyword evidence="9" id="KW-1185">Reference proteome</keyword>
<sequence>MIQPTFSLRLAAGVPCVPGYHKDNQDPNFLFEQAQRIGFPVLIKAVHGGGGGKGMRTVTTTTAEAFHEAMTSAKRESLKSFSNDTVFADALGGVVSLWERDCSVKRRNQKIIEEVAADNPLPLEQSTVPLVGHTFETRIYSENPRNNFLPDSGPLVSLDTETYIDHPLWRHSKVEPSVRLVQGFTQGYQIGVFYDPTIAKLIVHGKDRTEALRMLRKKALDEYHVVVHTPQWR</sequence>
<feature type="domain" description="ATP-grasp" evidence="6">
    <location>
        <begin position="6"/>
        <end position="60"/>
    </location>
</feature>
<evidence type="ECO:0000313" key="9">
    <source>
        <dbReference type="Proteomes" id="UP000297245"/>
    </source>
</evidence>
<dbReference type="InterPro" id="IPR050856">
    <property type="entry name" value="Biotin_carboxylase_complex"/>
</dbReference>
<dbReference type="PROSITE" id="PS50979">
    <property type="entry name" value="BC"/>
    <property type="match status" value="1"/>
</dbReference>
<dbReference type="InterPro" id="IPR011054">
    <property type="entry name" value="Rudment_hybrid_motif"/>
</dbReference>
<evidence type="ECO:0000259" key="6">
    <source>
        <dbReference type="PROSITE" id="PS50975"/>
    </source>
</evidence>
<reference evidence="8 9" key="1">
    <citation type="journal article" date="2019" name="Nat. Ecol. Evol.">
        <title>Megaphylogeny resolves global patterns of mushroom evolution.</title>
        <authorList>
            <person name="Varga T."/>
            <person name="Krizsan K."/>
            <person name="Foldi C."/>
            <person name="Dima B."/>
            <person name="Sanchez-Garcia M."/>
            <person name="Sanchez-Ramirez S."/>
            <person name="Szollosi G.J."/>
            <person name="Szarkandi J.G."/>
            <person name="Papp V."/>
            <person name="Albert L."/>
            <person name="Andreopoulos W."/>
            <person name="Angelini C."/>
            <person name="Antonin V."/>
            <person name="Barry K.W."/>
            <person name="Bougher N.L."/>
            <person name="Buchanan P."/>
            <person name="Buyck B."/>
            <person name="Bense V."/>
            <person name="Catcheside P."/>
            <person name="Chovatia M."/>
            <person name="Cooper J."/>
            <person name="Damon W."/>
            <person name="Desjardin D."/>
            <person name="Finy P."/>
            <person name="Geml J."/>
            <person name="Haridas S."/>
            <person name="Hughes K."/>
            <person name="Justo A."/>
            <person name="Karasinski D."/>
            <person name="Kautmanova I."/>
            <person name="Kiss B."/>
            <person name="Kocsube S."/>
            <person name="Kotiranta H."/>
            <person name="LaButti K.M."/>
            <person name="Lechner B.E."/>
            <person name="Liimatainen K."/>
            <person name="Lipzen A."/>
            <person name="Lukacs Z."/>
            <person name="Mihaltcheva S."/>
            <person name="Morgado L.N."/>
            <person name="Niskanen T."/>
            <person name="Noordeloos M.E."/>
            <person name="Ohm R.A."/>
            <person name="Ortiz-Santana B."/>
            <person name="Ovrebo C."/>
            <person name="Racz N."/>
            <person name="Riley R."/>
            <person name="Savchenko A."/>
            <person name="Shiryaev A."/>
            <person name="Soop K."/>
            <person name="Spirin V."/>
            <person name="Szebenyi C."/>
            <person name="Tomsovsky M."/>
            <person name="Tulloss R.E."/>
            <person name="Uehling J."/>
            <person name="Grigoriev I.V."/>
            <person name="Vagvolgyi C."/>
            <person name="Papp T."/>
            <person name="Martin F.M."/>
            <person name="Miettinen O."/>
            <person name="Hibbett D.S."/>
            <person name="Nagy L.G."/>
        </authorList>
    </citation>
    <scope>NUCLEOTIDE SEQUENCE [LARGE SCALE GENOMIC DNA]</scope>
    <source>
        <strain evidence="8 9">CBS 962.96</strain>
    </source>
</reference>
<evidence type="ECO:0000259" key="7">
    <source>
        <dbReference type="PROSITE" id="PS50979"/>
    </source>
</evidence>
<dbReference type="PROSITE" id="PS50975">
    <property type="entry name" value="ATP_GRASP"/>
    <property type="match status" value="1"/>
</dbReference>
<dbReference type="InterPro" id="IPR011764">
    <property type="entry name" value="Biotin_carboxylation_dom"/>
</dbReference>
<evidence type="ECO:0000256" key="1">
    <source>
        <dbReference type="ARBA" id="ARBA00022598"/>
    </source>
</evidence>
<evidence type="ECO:0000256" key="3">
    <source>
        <dbReference type="ARBA" id="ARBA00022840"/>
    </source>
</evidence>
<accession>A0A4S8M3Z5</accession>
<dbReference type="Gene3D" id="3.30.1490.20">
    <property type="entry name" value="ATP-grasp fold, A domain"/>
    <property type="match status" value="1"/>
</dbReference>
<dbReference type="AlphaFoldDB" id="A0A4S8M3Z5"/>
<dbReference type="EMBL" id="ML179167">
    <property type="protein sequence ID" value="THU96902.1"/>
    <property type="molecule type" value="Genomic_DNA"/>
</dbReference>
<feature type="non-terminal residue" evidence="8">
    <location>
        <position position="233"/>
    </location>
</feature>
<dbReference type="Proteomes" id="UP000297245">
    <property type="component" value="Unassembled WGS sequence"/>
</dbReference>
<protein>
    <submittedName>
        <fullName evidence="8">Rudiment single hybrid motif-containing protein</fullName>
    </submittedName>
</protein>
<dbReference type="PANTHER" id="PTHR18866:SF33">
    <property type="entry name" value="METHYLCROTONOYL-COA CARBOXYLASE SUBUNIT ALPHA, MITOCHONDRIAL-RELATED"/>
    <property type="match status" value="1"/>
</dbReference>
<dbReference type="GO" id="GO:0004485">
    <property type="term" value="F:methylcrotonoyl-CoA carboxylase activity"/>
    <property type="evidence" value="ECO:0007669"/>
    <property type="project" value="TreeGrafter"/>
</dbReference>